<proteinExistence type="predicted"/>
<dbReference type="SUPFAM" id="SSF46785">
    <property type="entry name" value="Winged helix' DNA-binding domain"/>
    <property type="match status" value="1"/>
</dbReference>
<evidence type="ECO:0000256" key="2">
    <source>
        <dbReference type="ARBA" id="ARBA00023125"/>
    </source>
</evidence>
<sequence>MAETNEQSEQTQQPLGSAAIRRRAELDELLSSTFNSVLRTEEKSLQNKLTEGLTITEIHTIVAVGLHEANPMNVVAGRLGVTLATLTTAVNKLVEKGFISRTRCEDDRRKVLISLTKRGKQVYRAHGLFHKKMINEALAGLNEEEERVFAHALVRVKSFFDEQA</sequence>
<accession>A0ABV1JGV8</accession>
<dbReference type="EMBL" id="JBBNOP010000007">
    <property type="protein sequence ID" value="MEQ3363272.1"/>
    <property type="molecule type" value="Genomic_DNA"/>
</dbReference>
<gene>
    <name evidence="5" type="ORF">AAA083_09835</name>
</gene>
<name>A0ABV1JGV8_9ACTN</name>
<organism evidence="5 6">
    <name type="scientific">Raoultibacter massiliensis</name>
    <dbReference type="NCBI Taxonomy" id="1852371"/>
    <lineage>
        <taxon>Bacteria</taxon>
        <taxon>Bacillati</taxon>
        <taxon>Actinomycetota</taxon>
        <taxon>Coriobacteriia</taxon>
        <taxon>Eggerthellales</taxon>
        <taxon>Eggerthellaceae</taxon>
        <taxon>Raoultibacter</taxon>
    </lineage>
</organism>
<dbReference type="Proteomes" id="UP001487305">
    <property type="component" value="Unassembled WGS sequence"/>
</dbReference>
<dbReference type="RefSeq" id="WP_102374412.1">
    <property type="nucleotide sequence ID" value="NZ_DBFADM010000010.1"/>
</dbReference>
<protein>
    <submittedName>
        <fullName evidence="5">MarR family transcriptional regulator</fullName>
    </submittedName>
</protein>
<evidence type="ECO:0000313" key="6">
    <source>
        <dbReference type="Proteomes" id="UP001487305"/>
    </source>
</evidence>
<dbReference type="PROSITE" id="PS50995">
    <property type="entry name" value="HTH_MARR_2"/>
    <property type="match status" value="1"/>
</dbReference>
<dbReference type="PRINTS" id="PR00598">
    <property type="entry name" value="HTHMARR"/>
</dbReference>
<dbReference type="PANTHER" id="PTHR42756:SF1">
    <property type="entry name" value="TRANSCRIPTIONAL REPRESSOR OF EMRAB OPERON"/>
    <property type="match status" value="1"/>
</dbReference>
<comment type="caution">
    <text evidence="5">The sequence shown here is derived from an EMBL/GenBank/DDBJ whole genome shotgun (WGS) entry which is preliminary data.</text>
</comment>
<dbReference type="Gene3D" id="1.10.10.10">
    <property type="entry name" value="Winged helix-like DNA-binding domain superfamily/Winged helix DNA-binding domain"/>
    <property type="match status" value="1"/>
</dbReference>
<reference evidence="5 6" key="1">
    <citation type="submission" date="2024-04" db="EMBL/GenBank/DDBJ databases">
        <title>Human intestinal bacterial collection.</title>
        <authorList>
            <person name="Pauvert C."/>
            <person name="Hitch T.C.A."/>
            <person name="Clavel T."/>
        </authorList>
    </citation>
    <scope>NUCLEOTIDE SEQUENCE [LARGE SCALE GENOMIC DNA]</scope>
    <source>
        <strain evidence="5 6">CLA-KB-H42</strain>
    </source>
</reference>
<dbReference type="PANTHER" id="PTHR42756">
    <property type="entry name" value="TRANSCRIPTIONAL REGULATOR, MARR"/>
    <property type="match status" value="1"/>
</dbReference>
<dbReference type="InterPro" id="IPR000835">
    <property type="entry name" value="HTH_MarR-typ"/>
</dbReference>
<evidence type="ECO:0000256" key="1">
    <source>
        <dbReference type="ARBA" id="ARBA00023015"/>
    </source>
</evidence>
<keyword evidence="1" id="KW-0805">Transcription regulation</keyword>
<dbReference type="Pfam" id="PF01047">
    <property type="entry name" value="MarR"/>
    <property type="match status" value="1"/>
</dbReference>
<keyword evidence="6" id="KW-1185">Reference proteome</keyword>
<dbReference type="InterPro" id="IPR036390">
    <property type="entry name" value="WH_DNA-bd_sf"/>
</dbReference>
<dbReference type="InterPro" id="IPR036388">
    <property type="entry name" value="WH-like_DNA-bd_sf"/>
</dbReference>
<feature type="domain" description="HTH marR-type" evidence="4">
    <location>
        <begin position="23"/>
        <end position="158"/>
    </location>
</feature>
<keyword evidence="2" id="KW-0238">DNA-binding</keyword>
<keyword evidence="3" id="KW-0804">Transcription</keyword>
<evidence type="ECO:0000313" key="5">
    <source>
        <dbReference type="EMBL" id="MEQ3363272.1"/>
    </source>
</evidence>
<evidence type="ECO:0000256" key="3">
    <source>
        <dbReference type="ARBA" id="ARBA00023163"/>
    </source>
</evidence>
<dbReference type="SMART" id="SM00347">
    <property type="entry name" value="HTH_MARR"/>
    <property type="match status" value="1"/>
</dbReference>
<evidence type="ECO:0000259" key="4">
    <source>
        <dbReference type="PROSITE" id="PS50995"/>
    </source>
</evidence>